<sequence>MNDLRLSIHQTFAQIGIQTYRASQEMQLPKGDLQIQQPKAQIDIHSPPGQLQIDSSEAWSALGVGPNLAWNSMIYSQCQSVALQAIAKTVEDGNRMAQITNHGDAFADIASDVFERQNPIEYTGNPAYDNVKITYTPQKPEIHIEAQHPIIQYTPQKPDIQYNPGSVDIYLKQKQAIDISVTKYDIYK</sequence>
<dbReference type="Proteomes" id="UP000031967">
    <property type="component" value="Unassembled WGS sequence"/>
</dbReference>
<dbReference type="EMBL" id="JXAK01000018">
    <property type="protein sequence ID" value="KIL40650.1"/>
    <property type="molecule type" value="Genomic_DNA"/>
</dbReference>
<evidence type="ECO:0000313" key="1">
    <source>
        <dbReference type="EMBL" id="KIL40650.1"/>
    </source>
</evidence>
<name>A0ABR5AHX4_9BACL</name>
<dbReference type="RefSeq" id="WP_041047817.1">
    <property type="nucleotide sequence ID" value="NZ_JXAK01000018.1"/>
</dbReference>
<proteinExistence type="predicted"/>
<protein>
    <submittedName>
        <fullName evidence="1">Uncharacterized protein</fullName>
    </submittedName>
</protein>
<dbReference type="InterPro" id="IPR045527">
    <property type="entry name" value="DUF6470"/>
</dbReference>
<gene>
    <name evidence="1" type="ORF">SD70_12090</name>
</gene>
<reference evidence="1 2" key="1">
    <citation type="submission" date="2014-12" db="EMBL/GenBank/DDBJ databases">
        <title>Draft genome sequence of Paenibacillus kamchatkensis strain B-2647.</title>
        <authorList>
            <person name="Karlyshev A.V."/>
            <person name="Kudryashova E.B."/>
        </authorList>
    </citation>
    <scope>NUCLEOTIDE SEQUENCE [LARGE SCALE GENOMIC DNA]</scope>
    <source>
        <strain evidence="1 2">VKM B-2647</strain>
    </source>
</reference>
<accession>A0ABR5AHX4</accession>
<comment type="caution">
    <text evidence="1">The sequence shown here is derived from an EMBL/GenBank/DDBJ whole genome shotgun (WGS) entry which is preliminary data.</text>
</comment>
<keyword evidence="2" id="KW-1185">Reference proteome</keyword>
<evidence type="ECO:0000313" key="2">
    <source>
        <dbReference type="Proteomes" id="UP000031967"/>
    </source>
</evidence>
<dbReference type="Pfam" id="PF20074">
    <property type="entry name" value="DUF6470"/>
    <property type="match status" value="1"/>
</dbReference>
<organism evidence="1 2">
    <name type="scientific">Gordoniibacillus kamchatkensis</name>
    <dbReference type="NCBI Taxonomy" id="1590651"/>
    <lineage>
        <taxon>Bacteria</taxon>
        <taxon>Bacillati</taxon>
        <taxon>Bacillota</taxon>
        <taxon>Bacilli</taxon>
        <taxon>Bacillales</taxon>
        <taxon>Paenibacillaceae</taxon>
        <taxon>Gordoniibacillus</taxon>
    </lineage>
</organism>